<name>A0A975J0A1_9BACT</name>
<dbReference type="RefSeq" id="WP_211631782.1">
    <property type="nucleotide sequence ID" value="NZ_CP073100.1"/>
</dbReference>
<dbReference type="InterPro" id="IPR025355">
    <property type="entry name" value="DUF4259"/>
</dbReference>
<sequence length="131" mass="14121">MGAWGTGCFENDDAMDWIWDLDDADDTTLLKDIFSGCIESKDYLEAPDGSIVIAAAGVVAALNGEPDEELPDGVTAYVEKIDTEPSADLKALATKAVKKVSGDSELKELWEEAGTLDEWLKAIAGLQKRLQ</sequence>
<dbReference type="AlphaFoldDB" id="A0A975J0A1"/>
<organism evidence="1 2">
    <name type="scientific">Luteolibacter ambystomatis</name>
    <dbReference type="NCBI Taxonomy" id="2824561"/>
    <lineage>
        <taxon>Bacteria</taxon>
        <taxon>Pseudomonadati</taxon>
        <taxon>Verrucomicrobiota</taxon>
        <taxon>Verrucomicrobiia</taxon>
        <taxon>Verrucomicrobiales</taxon>
        <taxon>Verrucomicrobiaceae</taxon>
        <taxon>Luteolibacter</taxon>
    </lineage>
</organism>
<evidence type="ECO:0000313" key="1">
    <source>
        <dbReference type="EMBL" id="QUE51643.1"/>
    </source>
</evidence>
<dbReference type="EMBL" id="CP073100">
    <property type="protein sequence ID" value="QUE51643.1"/>
    <property type="molecule type" value="Genomic_DNA"/>
</dbReference>
<dbReference type="KEGG" id="lamb:KBB96_01820"/>
<proteinExistence type="predicted"/>
<keyword evidence="2" id="KW-1185">Reference proteome</keyword>
<accession>A0A975J0A1</accession>
<evidence type="ECO:0000313" key="2">
    <source>
        <dbReference type="Proteomes" id="UP000676169"/>
    </source>
</evidence>
<reference evidence="1" key="1">
    <citation type="submission" date="2021-04" db="EMBL/GenBank/DDBJ databases">
        <title>Luteolibacter sp. 32A isolated from the skin of an Anderson's salamander (Ambystoma andersonii).</title>
        <authorList>
            <person name="Spergser J."/>
            <person name="Busse H.-J."/>
        </authorList>
    </citation>
    <scope>NUCLEOTIDE SEQUENCE</scope>
    <source>
        <strain evidence="1">32A</strain>
    </source>
</reference>
<gene>
    <name evidence="1" type="ORF">KBB96_01820</name>
</gene>
<dbReference type="Proteomes" id="UP000676169">
    <property type="component" value="Chromosome"/>
</dbReference>
<protein>
    <submittedName>
        <fullName evidence="1">DUF4259 domain-containing protein</fullName>
    </submittedName>
</protein>
<dbReference type="Pfam" id="PF14078">
    <property type="entry name" value="DUF4259"/>
    <property type="match status" value="1"/>
</dbReference>